<proteinExistence type="predicted"/>
<dbReference type="GO" id="GO:1990811">
    <property type="term" value="C:MWP complex"/>
    <property type="evidence" value="ECO:0007669"/>
    <property type="project" value="TreeGrafter"/>
</dbReference>
<dbReference type="GO" id="GO:1990810">
    <property type="term" value="P:microtubule anchoring at mitotic spindle pole body"/>
    <property type="evidence" value="ECO:0007669"/>
    <property type="project" value="TreeGrafter"/>
</dbReference>
<dbReference type="GeneID" id="55972056"/>
<feature type="non-terminal residue" evidence="1">
    <location>
        <position position="368"/>
    </location>
</feature>
<dbReference type="AlphaFoldDB" id="A0A9P5D5T5"/>
<dbReference type="InterPro" id="IPR015943">
    <property type="entry name" value="WD40/YVTN_repeat-like_dom_sf"/>
</dbReference>
<name>A0A9P5D5T5_9HYPO</name>
<keyword evidence="2" id="KW-1185">Reference proteome</keyword>
<dbReference type="Proteomes" id="UP000749293">
    <property type="component" value="Unassembled WGS sequence"/>
</dbReference>
<accession>A0A9P5D5T5</accession>
<dbReference type="PANTHER" id="PTHR16220">
    <property type="entry name" value="WD REPEAT PROTEIN 8-RELATED"/>
    <property type="match status" value="1"/>
</dbReference>
<evidence type="ECO:0000313" key="2">
    <source>
        <dbReference type="Proteomes" id="UP000749293"/>
    </source>
</evidence>
<gene>
    <name evidence="1" type="ORF">GMORB2_5831</name>
</gene>
<sequence length="368" mass="40381">CAASPDGQLIASLSSPEILIRSTATLEIIHAIKLPSELAAATIQTFLWSPSSTRILLSTPDQIQVFPALETLRSRAAIRNAVPKHSHIQFGRSDSEILVFSAFGLKLLIIDLSSSRAVEVASPKFYQRTSVPRTVSFRPNSGHMALLTRVAGRDLVSIHSPAGRQLQRSWAPETVDAQALAWSPDGQVLLVWESPAHGWHLLLYTPDGQLIRKLEGPDGKADDDSALKPGIRACQPSPSAQCYAVSDYSRSVSILDSMSWRQTLRLVHPITICPSDTLQVWQEQLSSTGISQFHHATQEISPATSMTSTGCSTMAFDASSNLLATKLDDSPTTLWIWDLSAGELRAVLLFYHPLEFTWHPFIQELLLV</sequence>
<comment type="caution">
    <text evidence="1">The sequence shown here is derived from an EMBL/GenBank/DDBJ whole genome shotgun (WGS) entry which is preliminary data.</text>
</comment>
<reference evidence="1" key="1">
    <citation type="submission" date="2020-03" db="EMBL/GenBank/DDBJ databases">
        <title>Site-based positive gene gene selection in Geosmithia morbida across the United States reveals a broad range of putative effectors and factors for local host and environmental adapation.</title>
        <authorList>
            <person name="Onufrak A."/>
            <person name="Murdoch R.W."/>
            <person name="Gazis R."/>
            <person name="Huff M."/>
            <person name="Staton M."/>
            <person name="Klingeman W."/>
            <person name="Hadziabdic D."/>
        </authorList>
    </citation>
    <scope>NUCLEOTIDE SEQUENCE</scope>
    <source>
        <strain evidence="1">1262</strain>
    </source>
</reference>
<dbReference type="PANTHER" id="PTHR16220:SF0">
    <property type="entry name" value="WD REPEAT-CONTAINING PROTEIN WRAP73"/>
    <property type="match status" value="1"/>
</dbReference>
<dbReference type="InterPro" id="IPR052778">
    <property type="entry name" value="Centrosome-WD_assoc"/>
</dbReference>
<protein>
    <submittedName>
        <fullName evidence="1">WD40 domain protein</fullName>
    </submittedName>
</protein>
<dbReference type="RefSeq" id="XP_035322767.1">
    <property type="nucleotide sequence ID" value="XM_035467801.1"/>
</dbReference>
<dbReference type="OrthoDB" id="308690at2759"/>
<dbReference type="EMBL" id="JAANYQ010000005">
    <property type="protein sequence ID" value="KAF4124115.1"/>
    <property type="molecule type" value="Genomic_DNA"/>
</dbReference>
<evidence type="ECO:0000313" key="1">
    <source>
        <dbReference type="EMBL" id="KAF4124115.1"/>
    </source>
</evidence>
<feature type="non-terminal residue" evidence="1">
    <location>
        <position position="1"/>
    </location>
</feature>
<dbReference type="SUPFAM" id="SSF82171">
    <property type="entry name" value="DPP6 N-terminal domain-like"/>
    <property type="match status" value="1"/>
</dbReference>
<organism evidence="1 2">
    <name type="scientific">Geosmithia morbida</name>
    <dbReference type="NCBI Taxonomy" id="1094350"/>
    <lineage>
        <taxon>Eukaryota</taxon>
        <taxon>Fungi</taxon>
        <taxon>Dikarya</taxon>
        <taxon>Ascomycota</taxon>
        <taxon>Pezizomycotina</taxon>
        <taxon>Sordariomycetes</taxon>
        <taxon>Hypocreomycetidae</taxon>
        <taxon>Hypocreales</taxon>
        <taxon>Bionectriaceae</taxon>
        <taxon>Geosmithia</taxon>
    </lineage>
</organism>
<dbReference type="GO" id="GO:0005815">
    <property type="term" value="C:microtubule organizing center"/>
    <property type="evidence" value="ECO:0007669"/>
    <property type="project" value="TreeGrafter"/>
</dbReference>
<dbReference type="Gene3D" id="2.130.10.10">
    <property type="entry name" value="YVTN repeat-like/Quinoprotein amine dehydrogenase"/>
    <property type="match status" value="1"/>
</dbReference>
<dbReference type="SUPFAM" id="SSF101898">
    <property type="entry name" value="NHL repeat"/>
    <property type="match status" value="1"/>
</dbReference>